<dbReference type="SUPFAM" id="SSF53474">
    <property type="entry name" value="alpha/beta-Hydrolases"/>
    <property type="match status" value="1"/>
</dbReference>
<dbReference type="GO" id="GO:0016787">
    <property type="term" value="F:hydrolase activity"/>
    <property type="evidence" value="ECO:0007669"/>
    <property type="project" value="UniProtKB-KW"/>
</dbReference>
<protein>
    <submittedName>
        <fullName evidence="1">Predicted hydrolase of the alpha/beta superfamily</fullName>
    </submittedName>
</protein>
<sequence>MEAHHKQITVYSECVEGAPVIYLPVVMGDGSEVYERCRELDCPPFTLVAIGGLDWNRELSPWECEGTIRDAESFGGQASEFLDELLNQIIPEAESSLPCPPTWRGIAGYSLAGLFSLWALWQTDVFERAASASGSLWFPGFIDYARERTMTATPDAAYLSLGKKETKTPNRMMRHVLDDTRAMEELFIEHDIPTTLELNPGNHFAQTDLRMARGIHWILTH</sequence>
<dbReference type="Gene3D" id="3.40.50.1820">
    <property type="entry name" value="alpha/beta hydrolase"/>
    <property type="match status" value="1"/>
</dbReference>
<evidence type="ECO:0000313" key="2">
    <source>
        <dbReference type="Proteomes" id="UP000095468"/>
    </source>
</evidence>
<dbReference type="EMBL" id="CYYP01000010">
    <property type="protein sequence ID" value="CUO22178.1"/>
    <property type="molecule type" value="Genomic_DNA"/>
</dbReference>
<dbReference type="AlphaFoldDB" id="A0A174DDM9"/>
<accession>A0A174DDM9</accession>
<reference evidence="1 2" key="1">
    <citation type="submission" date="2015-09" db="EMBL/GenBank/DDBJ databases">
        <authorList>
            <consortium name="Pathogen Informatics"/>
        </authorList>
    </citation>
    <scope>NUCLEOTIDE SEQUENCE [LARGE SCALE GENOMIC DNA]</scope>
    <source>
        <strain evidence="1 2">2789STDY5608823</strain>
    </source>
</reference>
<organism evidence="1 2">
    <name type="scientific">Collinsella aerofaciens</name>
    <dbReference type="NCBI Taxonomy" id="74426"/>
    <lineage>
        <taxon>Bacteria</taxon>
        <taxon>Bacillati</taxon>
        <taxon>Actinomycetota</taxon>
        <taxon>Coriobacteriia</taxon>
        <taxon>Coriobacteriales</taxon>
        <taxon>Coriobacteriaceae</taxon>
        <taxon>Collinsella</taxon>
    </lineage>
</organism>
<dbReference type="InterPro" id="IPR000801">
    <property type="entry name" value="Esterase-like"/>
</dbReference>
<dbReference type="InterPro" id="IPR050583">
    <property type="entry name" value="Mycobacterial_A85_antigen"/>
</dbReference>
<keyword evidence="1" id="KW-0378">Hydrolase</keyword>
<dbReference type="PANTHER" id="PTHR48098:SF6">
    <property type="entry name" value="FERRI-BACILLIBACTIN ESTERASE BESA"/>
    <property type="match status" value="1"/>
</dbReference>
<dbReference type="Proteomes" id="UP000095468">
    <property type="component" value="Unassembled WGS sequence"/>
</dbReference>
<dbReference type="InterPro" id="IPR029058">
    <property type="entry name" value="AB_hydrolase_fold"/>
</dbReference>
<proteinExistence type="predicted"/>
<dbReference type="RefSeq" id="WP_055286629.1">
    <property type="nucleotide sequence ID" value="NZ_CYYP01000010.1"/>
</dbReference>
<name>A0A174DDM9_9ACTN</name>
<gene>
    <name evidence="1" type="ORF">ERS852381_01227</name>
</gene>
<dbReference type="PANTHER" id="PTHR48098">
    <property type="entry name" value="ENTEROCHELIN ESTERASE-RELATED"/>
    <property type="match status" value="1"/>
</dbReference>
<evidence type="ECO:0000313" key="1">
    <source>
        <dbReference type="EMBL" id="CUO22178.1"/>
    </source>
</evidence>
<dbReference type="Pfam" id="PF00756">
    <property type="entry name" value="Esterase"/>
    <property type="match status" value="1"/>
</dbReference>